<feature type="domain" description="Lon N-terminal" evidence="1">
    <location>
        <begin position="1"/>
        <end position="122"/>
    </location>
</feature>
<dbReference type="Proteomes" id="UP000838160">
    <property type="component" value="Unassembled WGS sequence"/>
</dbReference>
<sequence>MRLRIFEPRYKRMVTACLKNNTGFGVCLISNNGHGIPKNVSSVGTLVSIIDFETLPDGMLGITVTGMQKFNIRDVKLEQDGLRIANVDWLENWAPSQLQQNHLDLQHRLQQVFEEFPEMGELYSHRFFDDAAWVSQRWLEMLPIECEHFELLVSQQDCRAAVEFLNSAFHASDSIPKTKH</sequence>
<dbReference type="SUPFAM" id="SSF88697">
    <property type="entry name" value="PUA domain-like"/>
    <property type="match status" value="1"/>
</dbReference>
<dbReference type="Gene3D" id="1.10.4060.10">
    <property type="entry name" value="BPP1347 like domain"/>
    <property type="match status" value="1"/>
</dbReference>
<evidence type="ECO:0000313" key="2">
    <source>
        <dbReference type="EMBL" id="CAH0526728.1"/>
    </source>
</evidence>
<dbReference type="EMBL" id="CAKLCM010000002">
    <property type="protein sequence ID" value="CAH0526728.1"/>
    <property type="molecule type" value="Genomic_DNA"/>
</dbReference>
<organism evidence="2 3">
    <name type="scientific">Vibrio hippocampi</name>
    <dbReference type="NCBI Taxonomy" id="654686"/>
    <lineage>
        <taxon>Bacteria</taxon>
        <taxon>Pseudomonadati</taxon>
        <taxon>Pseudomonadota</taxon>
        <taxon>Gammaproteobacteria</taxon>
        <taxon>Vibrionales</taxon>
        <taxon>Vibrionaceae</taxon>
        <taxon>Vibrio</taxon>
    </lineage>
</organism>
<protein>
    <recommendedName>
        <fullName evidence="1">Lon N-terminal domain-containing protein</fullName>
    </recommendedName>
</protein>
<keyword evidence="3" id="KW-1185">Reference proteome</keyword>
<dbReference type="Gene3D" id="2.30.130.40">
    <property type="entry name" value="LON domain-like"/>
    <property type="match status" value="1"/>
</dbReference>
<dbReference type="PANTHER" id="PTHR46732">
    <property type="entry name" value="ATP-DEPENDENT PROTEASE LA (LON) DOMAIN PROTEIN"/>
    <property type="match status" value="1"/>
</dbReference>
<reference evidence="2" key="1">
    <citation type="submission" date="2021-12" db="EMBL/GenBank/DDBJ databases">
        <authorList>
            <person name="Rodrigo-Torres L."/>
            <person name="Arahal R. D."/>
            <person name="Lucena T."/>
        </authorList>
    </citation>
    <scope>NUCLEOTIDE SEQUENCE</scope>
    <source>
        <strain evidence="2">CECT 8226</strain>
    </source>
</reference>
<gene>
    <name evidence="2" type="ORF">VHP8226_02100</name>
</gene>
<dbReference type="InterPro" id="IPR046336">
    <property type="entry name" value="Lon_prtase_N_sf"/>
</dbReference>
<evidence type="ECO:0000259" key="1">
    <source>
        <dbReference type="Pfam" id="PF02190"/>
    </source>
</evidence>
<comment type="caution">
    <text evidence="2">The sequence shown here is derived from an EMBL/GenBank/DDBJ whole genome shotgun (WGS) entry which is preliminary data.</text>
</comment>
<dbReference type="Pfam" id="PF02190">
    <property type="entry name" value="LON_substr_bdg"/>
    <property type="match status" value="1"/>
</dbReference>
<dbReference type="PANTHER" id="PTHR46732:SF8">
    <property type="entry name" value="ATP-DEPENDENT PROTEASE LA (LON) DOMAIN PROTEIN"/>
    <property type="match status" value="1"/>
</dbReference>
<proteinExistence type="predicted"/>
<dbReference type="InterPro" id="IPR003111">
    <property type="entry name" value="Lon_prtase_N"/>
</dbReference>
<accession>A0ABN8DIC5</accession>
<evidence type="ECO:0000313" key="3">
    <source>
        <dbReference type="Proteomes" id="UP000838160"/>
    </source>
</evidence>
<name>A0ABN8DIC5_9VIBR</name>
<dbReference type="InterPro" id="IPR015947">
    <property type="entry name" value="PUA-like_sf"/>
</dbReference>